<dbReference type="Proteomes" id="UP001219525">
    <property type="component" value="Unassembled WGS sequence"/>
</dbReference>
<comment type="caution">
    <text evidence="2">The sequence shown here is derived from an EMBL/GenBank/DDBJ whole genome shotgun (WGS) entry which is preliminary data.</text>
</comment>
<evidence type="ECO:0000256" key="1">
    <source>
        <dbReference type="SAM" id="MobiDB-lite"/>
    </source>
</evidence>
<gene>
    <name evidence="2" type="ORF">GGX14DRAFT_625202</name>
</gene>
<feature type="region of interest" description="Disordered" evidence="1">
    <location>
        <begin position="1"/>
        <end position="34"/>
    </location>
</feature>
<protein>
    <submittedName>
        <fullName evidence="2">Uncharacterized protein</fullName>
    </submittedName>
</protein>
<dbReference type="EMBL" id="JARJCW010000027">
    <property type="protein sequence ID" value="KAJ7210919.1"/>
    <property type="molecule type" value="Genomic_DNA"/>
</dbReference>
<accession>A0AAD6VIZ3</accession>
<name>A0AAD6VIZ3_9AGAR</name>
<sequence>MSPKLGASPALGTTGHPRRHAAAHPPPESLRPFTTRNTRGVAFISSTGLAHPWDFLPLRRRYESIAPTQHVCGTVRARRLRRTSNLWARALSTRRTLHAPATRASSGPPCPTATYPDDVDTTSYALKLLPVDAGIASSVLGKMSTWGTPPRSRSSPHVSPAYAYVPLTPPYFDFGPRVDVLRCFYAHARAGADPALAPTKELVLFIYLFALLLTDHPANAVMGFLASASTMAERSRPPVVHDATRLRRCTRPPPTTHKRAARCSLPAKDLVEMEFAQISEVGLAIEEVVWKKMQGSIAGWIAERAAS</sequence>
<reference evidence="2" key="1">
    <citation type="submission" date="2023-03" db="EMBL/GenBank/DDBJ databases">
        <title>Massive genome expansion in bonnet fungi (Mycena s.s.) driven by repeated elements and novel gene families across ecological guilds.</title>
        <authorList>
            <consortium name="Lawrence Berkeley National Laboratory"/>
            <person name="Harder C.B."/>
            <person name="Miyauchi S."/>
            <person name="Viragh M."/>
            <person name="Kuo A."/>
            <person name="Thoen E."/>
            <person name="Andreopoulos B."/>
            <person name="Lu D."/>
            <person name="Skrede I."/>
            <person name="Drula E."/>
            <person name="Henrissat B."/>
            <person name="Morin E."/>
            <person name="Kohler A."/>
            <person name="Barry K."/>
            <person name="LaButti K."/>
            <person name="Morin E."/>
            <person name="Salamov A."/>
            <person name="Lipzen A."/>
            <person name="Mereny Z."/>
            <person name="Hegedus B."/>
            <person name="Baldrian P."/>
            <person name="Stursova M."/>
            <person name="Weitz H."/>
            <person name="Taylor A."/>
            <person name="Grigoriev I.V."/>
            <person name="Nagy L.G."/>
            <person name="Martin F."/>
            <person name="Kauserud H."/>
        </authorList>
    </citation>
    <scope>NUCLEOTIDE SEQUENCE</scope>
    <source>
        <strain evidence="2">9144</strain>
    </source>
</reference>
<keyword evidence="3" id="KW-1185">Reference proteome</keyword>
<organism evidence="2 3">
    <name type="scientific">Mycena pura</name>
    <dbReference type="NCBI Taxonomy" id="153505"/>
    <lineage>
        <taxon>Eukaryota</taxon>
        <taxon>Fungi</taxon>
        <taxon>Dikarya</taxon>
        <taxon>Basidiomycota</taxon>
        <taxon>Agaricomycotina</taxon>
        <taxon>Agaricomycetes</taxon>
        <taxon>Agaricomycetidae</taxon>
        <taxon>Agaricales</taxon>
        <taxon>Marasmiineae</taxon>
        <taxon>Mycenaceae</taxon>
        <taxon>Mycena</taxon>
    </lineage>
</organism>
<dbReference type="AlphaFoldDB" id="A0AAD6VIZ3"/>
<evidence type="ECO:0000313" key="2">
    <source>
        <dbReference type="EMBL" id="KAJ7210919.1"/>
    </source>
</evidence>
<proteinExistence type="predicted"/>
<evidence type="ECO:0000313" key="3">
    <source>
        <dbReference type="Proteomes" id="UP001219525"/>
    </source>
</evidence>